<dbReference type="InterPro" id="IPR042070">
    <property type="entry name" value="PucR_C-HTH_sf"/>
</dbReference>
<dbReference type="InterPro" id="IPR053957">
    <property type="entry name" value="DUF2089_Zn_ribbon"/>
</dbReference>
<gene>
    <name evidence="3" type="ORF">SAMN02746089_00851</name>
</gene>
<evidence type="ECO:0000313" key="4">
    <source>
        <dbReference type="Proteomes" id="UP000184088"/>
    </source>
</evidence>
<feature type="domain" description="DUF2089" evidence="1">
    <location>
        <begin position="42"/>
        <end position="87"/>
    </location>
</feature>
<organism evidence="3 4">
    <name type="scientific">Caldanaerobius fijiensis DSM 17918</name>
    <dbReference type="NCBI Taxonomy" id="1121256"/>
    <lineage>
        <taxon>Bacteria</taxon>
        <taxon>Bacillati</taxon>
        <taxon>Bacillota</taxon>
        <taxon>Clostridia</taxon>
        <taxon>Thermoanaerobacterales</taxon>
        <taxon>Thermoanaerobacteraceae</taxon>
        <taxon>Caldanaerobius</taxon>
    </lineage>
</organism>
<sequence>MKKEVLGLCPVCGAKLEVTNLHCSECDIDIKGRFDLCKFCYLTKEQREFLEVFIKCRGNIKDVERELGISYPTVKNRLENVIATLGLDAVPNTSLNDSKRMEILDKLDRGEISASEAIRLLKDGR</sequence>
<evidence type="ECO:0000259" key="1">
    <source>
        <dbReference type="Pfam" id="PF09862"/>
    </source>
</evidence>
<dbReference type="EMBL" id="FQVH01000006">
    <property type="protein sequence ID" value="SHE82382.1"/>
    <property type="molecule type" value="Genomic_DNA"/>
</dbReference>
<dbReference type="STRING" id="1121256.SAMN02746089_00851"/>
<dbReference type="RefSeq" id="WP_073342025.1">
    <property type="nucleotide sequence ID" value="NZ_FQVH01000006.1"/>
</dbReference>
<dbReference type="Pfam" id="PF22747">
    <property type="entry name" value="Zn_ribbon_DUF2089"/>
    <property type="match status" value="1"/>
</dbReference>
<dbReference type="OrthoDB" id="9797643at2"/>
<dbReference type="Proteomes" id="UP000184088">
    <property type="component" value="Unassembled WGS sequence"/>
</dbReference>
<protein>
    <recommendedName>
        <fullName evidence="5">DUF2089 domain-containing protein</fullName>
    </recommendedName>
</protein>
<keyword evidence="4" id="KW-1185">Reference proteome</keyword>
<dbReference type="InterPro" id="IPR018658">
    <property type="entry name" value="DUF2089"/>
</dbReference>
<dbReference type="Pfam" id="PF09862">
    <property type="entry name" value="DUF2089"/>
    <property type="match status" value="1"/>
</dbReference>
<dbReference type="Gene3D" id="1.10.10.2840">
    <property type="entry name" value="PucR C-terminal helix-turn-helix domain"/>
    <property type="match status" value="1"/>
</dbReference>
<name>A0A1M4WN32_9THEO</name>
<reference evidence="3 4" key="1">
    <citation type="submission" date="2016-11" db="EMBL/GenBank/DDBJ databases">
        <authorList>
            <person name="Jaros S."/>
            <person name="Januszkiewicz K."/>
            <person name="Wedrychowicz H."/>
        </authorList>
    </citation>
    <scope>NUCLEOTIDE SEQUENCE [LARGE SCALE GENOMIC DNA]</scope>
    <source>
        <strain evidence="3 4">DSM 17918</strain>
    </source>
</reference>
<feature type="domain" description="DUF2089" evidence="2">
    <location>
        <begin position="9"/>
        <end position="40"/>
    </location>
</feature>
<dbReference type="AlphaFoldDB" id="A0A1M4WN32"/>
<accession>A0A1M4WN32</accession>
<proteinExistence type="predicted"/>
<evidence type="ECO:0000313" key="3">
    <source>
        <dbReference type="EMBL" id="SHE82382.1"/>
    </source>
</evidence>
<evidence type="ECO:0000259" key="2">
    <source>
        <dbReference type="Pfam" id="PF22747"/>
    </source>
</evidence>
<evidence type="ECO:0008006" key="5">
    <source>
        <dbReference type="Google" id="ProtNLM"/>
    </source>
</evidence>